<evidence type="ECO:0000256" key="2">
    <source>
        <dbReference type="ARBA" id="ARBA00022722"/>
    </source>
</evidence>
<keyword evidence="8" id="KW-1185">Reference proteome</keyword>
<comment type="catalytic activity">
    <reaction evidence="6">
        <text>Endonucleolytic cleavage of RNA, removing 5'-extranucleotides from tRNA precursor.</text>
        <dbReference type="EC" id="3.1.26.5"/>
    </reaction>
</comment>
<evidence type="ECO:0000313" key="8">
    <source>
        <dbReference type="Proteomes" id="UP000220133"/>
    </source>
</evidence>
<gene>
    <name evidence="6" type="primary">rnpA</name>
    <name evidence="7" type="ORF">COR50_03330</name>
</gene>
<evidence type="ECO:0000256" key="1">
    <source>
        <dbReference type="ARBA" id="ARBA00022694"/>
    </source>
</evidence>
<dbReference type="InterPro" id="IPR014721">
    <property type="entry name" value="Ribsml_uS5_D2-typ_fold_subgr"/>
</dbReference>
<dbReference type="Proteomes" id="UP000220133">
    <property type="component" value="Chromosome"/>
</dbReference>
<keyword evidence="3 6" id="KW-0255">Endonuclease</keyword>
<comment type="subunit">
    <text evidence="6">Consists of a catalytic RNA component (M1 or rnpB) and a protein subunit.</text>
</comment>
<dbReference type="Gene3D" id="3.30.230.10">
    <property type="match status" value="1"/>
</dbReference>
<dbReference type="EC" id="3.1.26.5" evidence="6"/>
<dbReference type="AlphaFoldDB" id="A0A291QQP5"/>
<evidence type="ECO:0000313" key="7">
    <source>
        <dbReference type="EMBL" id="ATL46280.1"/>
    </source>
</evidence>
<evidence type="ECO:0000256" key="4">
    <source>
        <dbReference type="ARBA" id="ARBA00022801"/>
    </source>
</evidence>
<dbReference type="InterPro" id="IPR000100">
    <property type="entry name" value="RNase_P"/>
</dbReference>
<dbReference type="SUPFAM" id="SSF54211">
    <property type="entry name" value="Ribosomal protein S5 domain 2-like"/>
    <property type="match status" value="1"/>
</dbReference>
<sequence length="142" mass="16739">MYFAIKTYSFKKEERLKSRKLVETLFQDGKAFSLFPYRVIFMIAELPANAPAQAGFTVSSRKFPRAVDRNRIKRLGRECWRLHKSPLLQLLQEKQLQLAVFFIYTDKKIPEFTPLRHKFSLILNRLEKEILKMSVEPGSSEI</sequence>
<dbReference type="KEGG" id="cbae:COR50_03330"/>
<keyword evidence="4 6" id="KW-0378">Hydrolase</keyword>
<dbReference type="GO" id="GO:0004526">
    <property type="term" value="F:ribonuclease P activity"/>
    <property type="evidence" value="ECO:0007669"/>
    <property type="project" value="UniProtKB-UniRule"/>
</dbReference>
<comment type="similarity">
    <text evidence="6">Belongs to the RnpA family.</text>
</comment>
<keyword evidence="5 6" id="KW-0694">RNA-binding</keyword>
<protein>
    <recommendedName>
        <fullName evidence="6">Ribonuclease P protein component</fullName>
        <shortName evidence="6">RNase P protein</shortName>
        <shortName evidence="6">RNaseP protein</shortName>
        <ecNumber evidence="6">3.1.26.5</ecNumber>
    </recommendedName>
    <alternativeName>
        <fullName evidence="6">Protein C5</fullName>
    </alternativeName>
</protein>
<dbReference type="Pfam" id="PF00825">
    <property type="entry name" value="Ribonuclease_P"/>
    <property type="match status" value="1"/>
</dbReference>
<dbReference type="EMBL" id="CP023777">
    <property type="protein sequence ID" value="ATL46280.1"/>
    <property type="molecule type" value="Genomic_DNA"/>
</dbReference>
<dbReference type="GO" id="GO:0001682">
    <property type="term" value="P:tRNA 5'-leader removal"/>
    <property type="evidence" value="ECO:0007669"/>
    <property type="project" value="UniProtKB-UniRule"/>
</dbReference>
<dbReference type="RefSeq" id="WP_098192669.1">
    <property type="nucleotide sequence ID" value="NZ_CP023777.1"/>
</dbReference>
<dbReference type="GO" id="GO:0000049">
    <property type="term" value="F:tRNA binding"/>
    <property type="evidence" value="ECO:0007669"/>
    <property type="project" value="UniProtKB-UniRule"/>
</dbReference>
<dbReference type="OrthoDB" id="1524972at2"/>
<keyword evidence="2 6" id="KW-0540">Nuclease</keyword>
<dbReference type="InterPro" id="IPR020568">
    <property type="entry name" value="Ribosomal_Su5_D2-typ_SF"/>
</dbReference>
<comment type="function">
    <text evidence="6">RNaseP catalyzes the removal of the 5'-leader sequence from pre-tRNA to produce the mature 5'-terminus. It can also cleave other RNA substrates such as 4.5S RNA. The protein component plays an auxiliary but essential role in vivo by binding to the 5'-leader sequence and broadening the substrate specificity of the ribozyme.</text>
</comment>
<keyword evidence="1 6" id="KW-0819">tRNA processing</keyword>
<accession>A0A291QQP5</accession>
<evidence type="ECO:0000256" key="3">
    <source>
        <dbReference type="ARBA" id="ARBA00022759"/>
    </source>
</evidence>
<name>A0A291QQP5_9BACT</name>
<evidence type="ECO:0000256" key="6">
    <source>
        <dbReference type="HAMAP-Rule" id="MF_00227"/>
    </source>
</evidence>
<evidence type="ECO:0000256" key="5">
    <source>
        <dbReference type="ARBA" id="ARBA00022884"/>
    </source>
</evidence>
<organism evidence="7 8">
    <name type="scientific">Chitinophaga caeni</name>
    <dbReference type="NCBI Taxonomy" id="2029983"/>
    <lineage>
        <taxon>Bacteria</taxon>
        <taxon>Pseudomonadati</taxon>
        <taxon>Bacteroidota</taxon>
        <taxon>Chitinophagia</taxon>
        <taxon>Chitinophagales</taxon>
        <taxon>Chitinophagaceae</taxon>
        <taxon>Chitinophaga</taxon>
    </lineage>
</organism>
<proteinExistence type="inferred from homology"/>
<reference evidence="7 8" key="1">
    <citation type="submission" date="2017-10" db="EMBL/GenBank/DDBJ databases">
        <title>Paenichitinophaga pekingensis gen. nov., sp. nov., isolated from activated sludge.</title>
        <authorList>
            <person name="Jin D."/>
            <person name="Kong X."/>
            <person name="Deng Y."/>
            <person name="Bai Z."/>
        </authorList>
    </citation>
    <scope>NUCLEOTIDE SEQUENCE [LARGE SCALE GENOMIC DNA]</scope>
    <source>
        <strain evidence="7 8">13</strain>
    </source>
</reference>
<dbReference type="HAMAP" id="MF_00227">
    <property type="entry name" value="RNase_P"/>
    <property type="match status" value="1"/>
</dbReference>